<gene>
    <name evidence="1" type="ORF">A8C32_07875</name>
</gene>
<evidence type="ECO:0000313" key="2">
    <source>
        <dbReference type="Proteomes" id="UP000095713"/>
    </source>
</evidence>
<name>A0A1E5SIZ5_9FLAO</name>
<proteinExistence type="predicted"/>
<dbReference type="Proteomes" id="UP000095713">
    <property type="component" value="Unassembled WGS sequence"/>
</dbReference>
<evidence type="ECO:0008006" key="3">
    <source>
        <dbReference type="Google" id="ProtNLM"/>
    </source>
</evidence>
<dbReference type="PROSITE" id="PS51257">
    <property type="entry name" value="PROKAR_LIPOPROTEIN"/>
    <property type="match status" value="1"/>
</dbReference>
<evidence type="ECO:0000313" key="1">
    <source>
        <dbReference type="EMBL" id="OEJ99085.1"/>
    </source>
</evidence>
<dbReference type="RefSeq" id="WP_069831768.1">
    <property type="nucleotide sequence ID" value="NZ_MDJD01000054.1"/>
</dbReference>
<organism evidence="1 2">
    <name type="scientific">Flavivirga aquatica</name>
    <dbReference type="NCBI Taxonomy" id="1849968"/>
    <lineage>
        <taxon>Bacteria</taxon>
        <taxon>Pseudomonadati</taxon>
        <taxon>Bacteroidota</taxon>
        <taxon>Flavobacteriia</taxon>
        <taxon>Flavobacteriales</taxon>
        <taxon>Flavobacteriaceae</taxon>
        <taxon>Flavivirga</taxon>
    </lineage>
</organism>
<dbReference type="AlphaFoldDB" id="A0A1E5SIZ5"/>
<dbReference type="OrthoDB" id="1190929at2"/>
<sequence>MKYFIIFVLISFFSCKNKIETKISGFIYTNKNIPASNIEIGSKILYSPMHSKYAKRTDLVLKKNGEFEFEIKRMEMKGDNNFAIIFKKEGYKDEYRFVDIRKNEKIDLDTIFLNPIDSITLPNNGNRCTPL</sequence>
<dbReference type="STRING" id="1849968.A8C32_07875"/>
<dbReference type="EMBL" id="MDJD01000054">
    <property type="protein sequence ID" value="OEJ99085.1"/>
    <property type="molecule type" value="Genomic_DNA"/>
</dbReference>
<accession>A0A1E5SIZ5</accession>
<keyword evidence="2" id="KW-1185">Reference proteome</keyword>
<reference evidence="1 2" key="1">
    <citation type="submission" date="2016-05" db="EMBL/GenBank/DDBJ databases">
        <title>Draft Genome Sequence of Algibacter sp. Strain SK-16 Isolated from the Surface Water of Aburatsubo Inlet.</title>
        <authorList>
            <person name="Wong S.-K."/>
            <person name="Yoshizawa S."/>
            <person name="Nakajima Y."/>
            <person name="Ogura Y."/>
            <person name="Tetsuya H."/>
            <person name="Hamasaki K."/>
        </authorList>
    </citation>
    <scope>NUCLEOTIDE SEQUENCE [LARGE SCALE GENOMIC DNA]</scope>
    <source>
        <strain evidence="1 2">SK-16</strain>
    </source>
</reference>
<protein>
    <recommendedName>
        <fullName evidence="3">DUF4369 domain-containing protein</fullName>
    </recommendedName>
</protein>
<comment type="caution">
    <text evidence="1">The sequence shown here is derived from an EMBL/GenBank/DDBJ whole genome shotgun (WGS) entry which is preliminary data.</text>
</comment>